<evidence type="ECO:0000256" key="1">
    <source>
        <dbReference type="SAM" id="SignalP"/>
    </source>
</evidence>
<feature type="domain" description="Peptidase C51" evidence="2">
    <location>
        <begin position="132"/>
        <end position="206"/>
    </location>
</feature>
<keyword evidence="1" id="KW-0732">Signal</keyword>
<dbReference type="InterPro" id="IPR013423">
    <property type="entry name" value="CHP02594"/>
</dbReference>
<dbReference type="RefSeq" id="WP_028159257.1">
    <property type="nucleotide sequence ID" value="NZ_JANUDC010000001.1"/>
</dbReference>
<organism evidence="3 4">
    <name type="scientific">Bradyrhizobium japonicum</name>
    <dbReference type="NCBI Taxonomy" id="375"/>
    <lineage>
        <taxon>Bacteria</taxon>
        <taxon>Pseudomonadati</taxon>
        <taxon>Pseudomonadota</taxon>
        <taxon>Alphaproteobacteria</taxon>
        <taxon>Hyphomicrobiales</taxon>
        <taxon>Nitrobacteraceae</taxon>
        <taxon>Bradyrhizobium</taxon>
    </lineage>
</organism>
<dbReference type="NCBIfam" id="TIGR02594">
    <property type="entry name" value="TIGR02594 family protein"/>
    <property type="match status" value="1"/>
</dbReference>
<accession>A0A0A3XUR3</accession>
<dbReference type="InterPro" id="IPR007921">
    <property type="entry name" value="CHAP_dom"/>
</dbReference>
<dbReference type="SUPFAM" id="SSF54001">
    <property type="entry name" value="Cysteine proteinases"/>
    <property type="match status" value="1"/>
</dbReference>
<dbReference type="STRING" id="375.BKD09_RS07175"/>
<protein>
    <submittedName>
        <fullName evidence="3">Amidase</fullName>
    </submittedName>
</protein>
<dbReference type="Pfam" id="PF05257">
    <property type="entry name" value="CHAP"/>
    <property type="match status" value="1"/>
</dbReference>
<sequence length="228" mass="24271">MLELFASRLSRCVVALAIFFAAVAAFVSPASARPHHRHSAERHAYVHHARHHHDRHYRHHARSSRFERGAAQLRASGFADTQASYNPNANVGGMANNGMANPGMANSGGGFGGGSGLVSEARRYIGGNPTGRGSLWCARFMNMVLQHTGHQGTGSDMASSFARYGTRVSGPQVGAIAVMSRGRRGGHVGIITGVDAQGNPIMISGNNGNRVREAPVSRGRIYAYVMPN</sequence>
<proteinExistence type="predicted"/>
<dbReference type="InterPro" id="IPR038765">
    <property type="entry name" value="Papain-like_cys_pep_sf"/>
</dbReference>
<feature type="chain" id="PRO_5002016672" evidence="1">
    <location>
        <begin position="33"/>
        <end position="228"/>
    </location>
</feature>
<dbReference type="EMBL" id="JRPN01000018">
    <property type="protein sequence ID" value="KGT76994.1"/>
    <property type="molecule type" value="Genomic_DNA"/>
</dbReference>
<evidence type="ECO:0000259" key="2">
    <source>
        <dbReference type="Pfam" id="PF05257"/>
    </source>
</evidence>
<dbReference type="AlphaFoldDB" id="A0A0A3XUR3"/>
<dbReference type="Gene3D" id="3.90.1720.10">
    <property type="entry name" value="endopeptidase domain like (from Nostoc punctiforme)"/>
    <property type="match status" value="1"/>
</dbReference>
<feature type="signal peptide" evidence="1">
    <location>
        <begin position="1"/>
        <end position="32"/>
    </location>
</feature>
<dbReference type="Proteomes" id="UP000030377">
    <property type="component" value="Unassembled WGS sequence"/>
</dbReference>
<comment type="caution">
    <text evidence="3">The sequence shown here is derived from an EMBL/GenBank/DDBJ whole genome shotgun (WGS) entry which is preliminary data.</text>
</comment>
<gene>
    <name evidence="3" type="ORF">MA20_20395</name>
</gene>
<name>A0A0A3XUR3_BRAJP</name>
<evidence type="ECO:0000313" key="3">
    <source>
        <dbReference type="EMBL" id="KGT76994.1"/>
    </source>
</evidence>
<reference evidence="3 4" key="1">
    <citation type="submission" date="2014-09" db="EMBL/GenBank/DDBJ databases">
        <title>Draft genome of Bradyrhizobium japonicum Is-34.</title>
        <authorList>
            <person name="Tsurumaru H."/>
            <person name="Yamakawa T."/>
            <person name="Hashimoto S."/>
            <person name="Okizaki K."/>
            <person name="Kanesaki Y."/>
            <person name="Yoshikawa H."/>
            <person name="Yajima S."/>
        </authorList>
    </citation>
    <scope>NUCLEOTIDE SEQUENCE [LARGE SCALE GENOMIC DNA]</scope>
    <source>
        <strain evidence="3 4">Is-34</strain>
    </source>
</reference>
<evidence type="ECO:0000313" key="4">
    <source>
        <dbReference type="Proteomes" id="UP000030377"/>
    </source>
</evidence>